<keyword evidence="2 6" id="KW-0812">Transmembrane</keyword>
<dbReference type="InterPro" id="IPR052719">
    <property type="entry name" value="CvpA-like"/>
</dbReference>
<dbReference type="RefSeq" id="WP_188801301.1">
    <property type="nucleotide sequence ID" value="NZ_BMIZ01000004.1"/>
</dbReference>
<evidence type="ECO:0000256" key="6">
    <source>
        <dbReference type="SAM" id="Phobius"/>
    </source>
</evidence>
<name>A0ABX7GS43_9GAMM</name>
<comment type="subcellular location">
    <subcellularLocation>
        <location evidence="1">Membrane</location>
        <topology evidence="1">Multi-pass membrane protein</topology>
    </subcellularLocation>
</comment>
<keyword evidence="4 6" id="KW-0472">Membrane</keyword>
<evidence type="ECO:0000313" key="8">
    <source>
        <dbReference type="Proteomes" id="UP000663181"/>
    </source>
</evidence>
<feature type="transmembrane region" description="Helical" evidence="6">
    <location>
        <begin position="7"/>
        <end position="25"/>
    </location>
</feature>
<dbReference type="PANTHER" id="PTHR36926">
    <property type="entry name" value="COLICIN V PRODUCTION PROTEIN"/>
    <property type="match status" value="1"/>
</dbReference>
<sequence length="203" mass="21844">MNAIDLIIIAVLALSVLVGLWRGLISEVLALATWVAAFWVAWTYGPAVSAHFDRTIETPVLRLLVGYGACFIAVLILGALVRFVLHQLVDGTGLGGTDRLLGMIFGFARGVLLVTLMVFLVGQTSLAREAMWQQSTLLPQFKGMADWLKQEMPPDVRQHLQPGNLPERLQNLKNVLPAGLPPHGSNPPAAASSAADATHYSNG</sequence>
<feature type="transmembrane region" description="Helical" evidence="6">
    <location>
        <begin position="64"/>
        <end position="85"/>
    </location>
</feature>
<evidence type="ECO:0000256" key="1">
    <source>
        <dbReference type="ARBA" id="ARBA00004141"/>
    </source>
</evidence>
<dbReference type="Proteomes" id="UP000663181">
    <property type="component" value="Chromosome"/>
</dbReference>
<feature type="transmembrane region" description="Helical" evidence="6">
    <location>
        <begin position="100"/>
        <end position="121"/>
    </location>
</feature>
<keyword evidence="3 6" id="KW-1133">Transmembrane helix</keyword>
<feature type="region of interest" description="Disordered" evidence="5">
    <location>
        <begin position="176"/>
        <end position="203"/>
    </location>
</feature>
<evidence type="ECO:0000256" key="5">
    <source>
        <dbReference type="SAM" id="MobiDB-lite"/>
    </source>
</evidence>
<accession>A0ABX7GS43</accession>
<evidence type="ECO:0000256" key="2">
    <source>
        <dbReference type="ARBA" id="ARBA00022692"/>
    </source>
</evidence>
<gene>
    <name evidence="7" type="ORF">ISN74_11270</name>
</gene>
<keyword evidence="8" id="KW-1185">Reference proteome</keyword>
<organism evidence="7 8">
    <name type="scientific">Dyella caseinilytica</name>
    <dbReference type="NCBI Taxonomy" id="1849581"/>
    <lineage>
        <taxon>Bacteria</taxon>
        <taxon>Pseudomonadati</taxon>
        <taxon>Pseudomonadota</taxon>
        <taxon>Gammaproteobacteria</taxon>
        <taxon>Lysobacterales</taxon>
        <taxon>Rhodanobacteraceae</taxon>
        <taxon>Dyella</taxon>
    </lineage>
</organism>
<evidence type="ECO:0000313" key="7">
    <source>
        <dbReference type="EMBL" id="QRN52085.1"/>
    </source>
</evidence>
<dbReference type="InterPro" id="IPR003825">
    <property type="entry name" value="Colicin-V_CvpA"/>
</dbReference>
<proteinExistence type="predicted"/>
<dbReference type="Pfam" id="PF02674">
    <property type="entry name" value="Colicin_V"/>
    <property type="match status" value="1"/>
</dbReference>
<feature type="transmembrane region" description="Helical" evidence="6">
    <location>
        <begin position="31"/>
        <end position="52"/>
    </location>
</feature>
<evidence type="ECO:0000256" key="4">
    <source>
        <dbReference type="ARBA" id="ARBA00023136"/>
    </source>
</evidence>
<protein>
    <submittedName>
        <fullName evidence="7">CvpA family protein</fullName>
    </submittedName>
</protein>
<dbReference type="EMBL" id="CP064030">
    <property type="protein sequence ID" value="QRN52085.1"/>
    <property type="molecule type" value="Genomic_DNA"/>
</dbReference>
<evidence type="ECO:0000256" key="3">
    <source>
        <dbReference type="ARBA" id="ARBA00022989"/>
    </source>
</evidence>
<dbReference type="PANTHER" id="PTHR36926:SF1">
    <property type="entry name" value="COLICIN V PRODUCTION PROTEIN"/>
    <property type="match status" value="1"/>
</dbReference>
<reference evidence="7 8" key="1">
    <citation type="submission" date="2020-10" db="EMBL/GenBank/DDBJ databases">
        <title>Phylogeny of dyella-like bacteria.</title>
        <authorList>
            <person name="Fu J."/>
        </authorList>
    </citation>
    <scope>NUCLEOTIDE SEQUENCE [LARGE SCALE GENOMIC DNA]</scope>
    <source>
        <strain evidence="7 8">DHOB09</strain>
    </source>
</reference>